<name>A0A8J2PLD0_9HEXA</name>
<dbReference type="Proteomes" id="UP000708208">
    <property type="component" value="Unassembled WGS sequence"/>
</dbReference>
<keyword evidence="1" id="KW-0812">Transmembrane</keyword>
<feature type="transmembrane region" description="Helical" evidence="1">
    <location>
        <begin position="72"/>
        <end position="93"/>
    </location>
</feature>
<accession>A0A8J2PLD0</accession>
<evidence type="ECO:0000313" key="3">
    <source>
        <dbReference type="Proteomes" id="UP000708208"/>
    </source>
</evidence>
<proteinExistence type="predicted"/>
<protein>
    <submittedName>
        <fullName evidence="2">Uncharacterized protein</fullName>
    </submittedName>
</protein>
<feature type="transmembrane region" description="Helical" evidence="1">
    <location>
        <begin position="403"/>
        <end position="421"/>
    </location>
</feature>
<evidence type="ECO:0000256" key="1">
    <source>
        <dbReference type="SAM" id="Phobius"/>
    </source>
</evidence>
<comment type="caution">
    <text evidence="2">The sequence shown here is derived from an EMBL/GenBank/DDBJ whole genome shotgun (WGS) entry which is preliminary data.</text>
</comment>
<gene>
    <name evidence="2" type="ORF">AFUS01_LOCUS28640</name>
</gene>
<dbReference type="EMBL" id="CAJVCH010411683">
    <property type="protein sequence ID" value="CAG7818114.1"/>
    <property type="molecule type" value="Genomic_DNA"/>
</dbReference>
<feature type="transmembrane region" description="Helical" evidence="1">
    <location>
        <begin position="346"/>
        <end position="365"/>
    </location>
</feature>
<evidence type="ECO:0000313" key="2">
    <source>
        <dbReference type="EMBL" id="CAG7818114.1"/>
    </source>
</evidence>
<dbReference type="AlphaFoldDB" id="A0A8J2PLD0"/>
<keyword evidence="3" id="KW-1185">Reference proteome</keyword>
<reference evidence="2" key="1">
    <citation type="submission" date="2021-06" db="EMBL/GenBank/DDBJ databases">
        <authorList>
            <person name="Hodson N. C."/>
            <person name="Mongue J. A."/>
            <person name="Jaron S. K."/>
        </authorList>
    </citation>
    <scope>NUCLEOTIDE SEQUENCE</scope>
</reference>
<keyword evidence="1" id="KW-1133">Transmembrane helix</keyword>
<feature type="transmembrane region" description="Helical" evidence="1">
    <location>
        <begin position="206"/>
        <end position="225"/>
    </location>
</feature>
<keyword evidence="1" id="KW-0472">Membrane</keyword>
<sequence>MDHSGKRPKKHRCEITEELWPILLLLKCLGNCPLVKQRIQTKSISESCPSDSEINEISATAIIYQFYPKISLGVILQVVLNFIYITASTLYAVNVTFRTPFIAPSLQDYKNFPSFIRPQNDSECINGYNASQIELLDIIYGRAGALFYQLVLIMELVFSWWTAKDFARFVNNWEIFRHKYEQQFDPSYNNAWRNITLNLCRFKKKLLIVYTAIPVSFFIPVFALLNIKFSHWTQITFMISSTLQLIPRSLLEDAQMLFSYKILESCYIEVKKDIAAVVERDMGKVKAETIKAWGDLIDNVRSQSTLLQKTQSTMQLILLAFFTVSSTLFIFVTVNSNAIENDDSKIYFLCLAVGFPIFAIARLYAKIISAEKVTMEISGILSRIRQSPIKISFGNYVTLSKKLLLNVIGQILTYLIVLMQIETSFAGGCKYSH</sequence>
<organism evidence="2 3">
    <name type="scientific">Allacma fusca</name>
    <dbReference type="NCBI Taxonomy" id="39272"/>
    <lineage>
        <taxon>Eukaryota</taxon>
        <taxon>Metazoa</taxon>
        <taxon>Ecdysozoa</taxon>
        <taxon>Arthropoda</taxon>
        <taxon>Hexapoda</taxon>
        <taxon>Collembola</taxon>
        <taxon>Symphypleona</taxon>
        <taxon>Sminthuridae</taxon>
        <taxon>Allacma</taxon>
    </lineage>
</organism>
<feature type="transmembrane region" description="Helical" evidence="1">
    <location>
        <begin position="316"/>
        <end position="334"/>
    </location>
</feature>
<dbReference type="OrthoDB" id="8298331at2759"/>
<feature type="transmembrane region" description="Helical" evidence="1">
    <location>
        <begin position="145"/>
        <end position="163"/>
    </location>
</feature>